<reference evidence="1 2" key="1">
    <citation type="journal article" date="2018" name="Sci. Data">
        <title>The draft genome sequence of cork oak.</title>
        <authorList>
            <person name="Ramos A.M."/>
            <person name="Usie A."/>
            <person name="Barbosa P."/>
            <person name="Barros P.M."/>
            <person name="Capote T."/>
            <person name="Chaves I."/>
            <person name="Simoes F."/>
            <person name="Abreu I."/>
            <person name="Carrasquinho I."/>
            <person name="Faro C."/>
            <person name="Guimaraes J.B."/>
            <person name="Mendonca D."/>
            <person name="Nobrega F."/>
            <person name="Rodrigues L."/>
            <person name="Saibo N.J.M."/>
            <person name="Varela M.C."/>
            <person name="Egas C."/>
            <person name="Matos J."/>
            <person name="Miguel C.M."/>
            <person name="Oliveira M.M."/>
            <person name="Ricardo C.P."/>
            <person name="Goncalves S."/>
        </authorList>
    </citation>
    <scope>NUCLEOTIDE SEQUENCE [LARGE SCALE GENOMIC DNA]</scope>
    <source>
        <strain evidence="2">cv. HL8</strain>
    </source>
</reference>
<keyword evidence="1" id="KW-0808">Transferase</keyword>
<keyword evidence="2" id="KW-1185">Reference proteome</keyword>
<dbReference type="Proteomes" id="UP000237347">
    <property type="component" value="Unassembled WGS sequence"/>
</dbReference>
<dbReference type="GO" id="GO:0016301">
    <property type="term" value="F:kinase activity"/>
    <property type="evidence" value="ECO:0007669"/>
    <property type="project" value="UniProtKB-KW"/>
</dbReference>
<evidence type="ECO:0000313" key="1">
    <source>
        <dbReference type="EMBL" id="KAK7839496.1"/>
    </source>
</evidence>
<organism evidence="1 2">
    <name type="scientific">Quercus suber</name>
    <name type="common">Cork oak</name>
    <dbReference type="NCBI Taxonomy" id="58331"/>
    <lineage>
        <taxon>Eukaryota</taxon>
        <taxon>Viridiplantae</taxon>
        <taxon>Streptophyta</taxon>
        <taxon>Embryophyta</taxon>
        <taxon>Tracheophyta</taxon>
        <taxon>Spermatophyta</taxon>
        <taxon>Magnoliopsida</taxon>
        <taxon>eudicotyledons</taxon>
        <taxon>Gunneridae</taxon>
        <taxon>Pentapetalae</taxon>
        <taxon>rosids</taxon>
        <taxon>fabids</taxon>
        <taxon>Fagales</taxon>
        <taxon>Fagaceae</taxon>
        <taxon>Quercus</taxon>
    </lineage>
</organism>
<name>A0AAW0KND4_QUESU</name>
<proteinExistence type="predicted"/>
<sequence length="127" mass="14340">MEFDEKQMECLMVVGLWCCHPDPTIRPSIRQVINLLFPFFHQNCRCQLPMYDEPSMHMCRLSYTPTSHLGSIKGQPLCSCSSCSTNSSTSVGLSKPLLNSGKADVELTSLQHHQFLFDKGSKELGYH</sequence>
<protein>
    <submittedName>
        <fullName evidence="1">L-type lectin-domain containing receptor kinase ix.1</fullName>
    </submittedName>
</protein>
<gene>
    <name evidence="1" type="primary">LECRK91_27</name>
    <name evidence="1" type="ORF">CFP56_017942</name>
</gene>
<keyword evidence="1" id="KW-0418">Kinase</keyword>
<comment type="caution">
    <text evidence="1">The sequence shown here is derived from an EMBL/GenBank/DDBJ whole genome shotgun (WGS) entry which is preliminary data.</text>
</comment>
<accession>A0AAW0KND4</accession>
<keyword evidence="1" id="KW-0675">Receptor</keyword>
<dbReference type="AlphaFoldDB" id="A0AAW0KND4"/>
<dbReference type="EMBL" id="PKMF04000282">
    <property type="protein sequence ID" value="KAK7839496.1"/>
    <property type="molecule type" value="Genomic_DNA"/>
</dbReference>
<evidence type="ECO:0000313" key="2">
    <source>
        <dbReference type="Proteomes" id="UP000237347"/>
    </source>
</evidence>